<evidence type="ECO:0000313" key="2">
    <source>
        <dbReference type="Proteomes" id="UP000630660"/>
    </source>
</evidence>
<reference evidence="1" key="1">
    <citation type="submission" date="2019-11" db="EMBL/GenBank/DDBJ databases">
        <title>Microbial mats filling the niche in hypersaline microbial mats.</title>
        <authorList>
            <person name="Wong H.L."/>
            <person name="Macleod F.I."/>
            <person name="White R.A. III"/>
            <person name="Burns B.P."/>
        </authorList>
    </citation>
    <scope>NUCLEOTIDE SEQUENCE</scope>
    <source>
        <strain evidence="1">Bin_327</strain>
    </source>
</reference>
<dbReference type="AlphaFoldDB" id="A0A9D5K868"/>
<sequence length="255" mass="28223">MDKTGFGRVQAGARPFLITITLFSMLLISFGHAESYYLHRPDPSVNLHGEYTVGLHIFPQGGLTASLCVGFFDRFQIGLSYGGENIVGSGRINWSNRPGIQLKVAVLDEEIYRNPLSLAVGFDSQEPPGSNLRAEDEVGSPGFYLVAGRLFNTGIIGFDIGMGAGYEIFDEDQNEDPLHFYAVSGLVIADVFTMTPELTVYPQRNPDDESVLNLGLGFKWDVYDGLKLEFLLADLLTGMDEGWTRSLRFQTTQEF</sequence>
<proteinExistence type="predicted"/>
<evidence type="ECO:0000313" key="1">
    <source>
        <dbReference type="EMBL" id="MBD3364201.1"/>
    </source>
</evidence>
<dbReference type="EMBL" id="WJKJ01000102">
    <property type="protein sequence ID" value="MBD3364201.1"/>
    <property type="molecule type" value="Genomic_DNA"/>
</dbReference>
<dbReference type="Proteomes" id="UP000630660">
    <property type="component" value="Unassembled WGS sequence"/>
</dbReference>
<gene>
    <name evidence="1" type="ORF">GF359_03195</name>
</gene>
<organism evidence="1 2">
    <name type="scientific">candidate division WOR-3 bacterium</name>
    <dbReference type="NCBI Taxonomy" id="2052148"/>
    <lineage>
        <taxon>Bacteria</taxon>
        <taxon>Bacteria division WOR-3</taxon>
    </lineage>
</organism>
<accession>A0A9D5K868</accession>
<comment type="caution">
    <text evidence="1">The sequence shown here is derived from an EMBL/GenBank/DDBJ whole genome shotgun (WGS) entry which is preliminary data.</text>
</comment>
<protein>
    <submittedName>
        <fullName evidence="1">Uncharacterized protein</fullName>
    </submittedName>
</protein>
<name>A0A9D5K868_UNCW3</name>